<dbReference type="EMBL" id="KV750786">
    <property type="protein sequence ID" value="OCL03215.1"/>
    <property type="molecule type" value="Genomic_DNA"/>
</dbReference>
<organism evidence="2 3">
    <name type="scientific">Glonium stellatum</name>
    <dbReference type="NCBI Taxonomy" id="574774"/>
    <lineage>
        <taxon>Eukaryota</taxon>
        <taxon>Fungi</taxon>
        <taxon>Dikarya</taxon>
        <taxon>Ascomycota</taxon>
        <taxon>Pezizomycotina</taxon>
        <taxon>Dothideomycetes</taxon>
        <taxon>Pleosporomycetidae</taxon>
        <taxon>Gloniales</taxon>
        <taxon>Gloniaceae</taxon>
        <taxon>Glonium</taxon>
    </lineage>
</organism>
<sequence length="172" mass="18587">MLGAHPFGGPVPCPCRPPSRVGCHEIEAARTCIELPTGLRAGLRVSGLWAMQRTEMHRERVRCSITNTNPADAVYLSTPPSPVSLQSRSILAAKRILHESGSTQATNHPTLRAPASHTAPIPSSGPASFEKLSSEHVSWPSLPMMTHHYQSDDPAAACMLRPRAKLSYIVIP</sequence>
<keyword evidence="3" id="KW-1185">Reference proteome</keyword>
<gene>
    <name evidence="2" type="ORF">AOQ84DRAFT_227774</name>
</gene>
<name>A0A8E2JMU8_9PEZI</name>
<reference evidence="2 3" key="1">
    <citation type="journal article" date="2016" name="Nat. Commun.">
        <title>Ectomycorrhizal ecology is imprinted in the genome of the dominant symbiotic fungus Cenococcum geophilum.</title>
        <authorList>
            <consortium name="DOE Joint Genome Institute"/>
            <person name="Peter M."/>
            <person name="Kohler A."/>
            <person name="Ohm R.A."/>
            <person name="Kuo A."/>
            <person name="Krutzmann J."/>
            <person name="Morin E."/>
            <person name="Arend M."/>
            <person name="Barry K.W."/>
            <person name="Binder M."/>
            <person name="Choi C."/>
            <person name="Clum A."/>
            <person name="Copeland A."/>
            <person name="Grisel N."/>
            <person name="Haridas S."/>
            <person name="Kipfer T."/>
            <person name="LaButti K."/>
            <person name="Lindquist E."/>
            <person name="Lipzen A."/>
            <person name="Maire R."/>
            <person name="Meier B."/>
            <person name="Mihaltcheva S."/>
            <person name="Molinier V."/>
            <person name="Murat C."/>
            <person name="Poggeler S."/>
            <person name="Quandt C.A."/>
            <person name="Sperisen C."/>
            <person name="Tritt A."/>
            <person name="Tisserant E."/>
            <person name="Crous P.W."/>
            <person name="Henrissat B."/>
            <person name="Nehls U."/>
            <person name="Egli S."/>
            <person name="Spatafora J.W."/>
            <person name="Grigoriev I.V."/>
            <person name="Martin F.M."/>
        </authorList>
    </citation>
    <scope>NUCLEOTIDE SEQUENCE [LARGE SCALE GENOMIC DNA]</scope>
    <source>
        <strain evidence="2 3">CBS 207.34</strain>
    </source>
</reference>
<evidence type="ECO:0000313" key="2">
    <source>
        <dbReference type="EMBL" id="OCL03215.1"/>
    </source>
</evidence>
<dbReference type="AlphaFoldDB" id="A0A8E2JMU8"/>
<feature type="region of interest" description="Disordered" evidence="1">
    <location>
        <begin position="101"/>
        <end position="132"/>
    </location>
</feature>
<protein>
    <submittedName>
        <fullName evidence="2">Uncharacterized protein</fullName>
    </submittedName>
</protein>
<proteinExistence type="predicted"/>
<evidence type="ECO:0000313" key="3">
    <source>
        <dbReference type="Proteomes" id="UP000250140"/>
    </source>
</evidence>
<dbReference type="Proteomes" id="UP000250140">
    <property type="component" value="Unassembled WGS sequence"/>
</dbReference>
<accession>A0A8E2JMU8</accession>
<evidence type="ECO:0000256" key="1">
    <source>
        <dbReference type="SAM" id="MobiDB-lite"/>
    </source>
</evidence>